<sequence>MEGTSSGWTVGRAFGPASSRGTGTSGRAGLATGRGGGAAVAG</sequence>
<dbReference type="AlphaFoldDB" id="A0A6J4K284"/>
<name>A0A6J4K284_9ACTN</name>
<gene>
    <name evidence="2" type="ORF">AVDCRST_MAG48-704</name>
</gene>
<dbReference type="EMBL" id="CADCTS010000105">
    <property type="protein sequence ID" value="CAA9293132.1"/>
    <property type="molecule type" value="Genomic_DNA"/>
</dbReference>
<accession>A0A6J4K284</accession>
<feature type="compositionally biased region" description="Gly residues" evidence="1">
    <location>
        <begin position="32"/>
        <end position="42"/>
    </location>
</feature>
<reference evidence="2" key="1">
    <citation type="submission" date="2020-02" db="EMBL/GenBank/DDBJ databases">
        <authorList>
            <person name="Meier V. D."/>
        </authorList>
    </citation>
    <scope>NUCLEOTIDE SEQUENCE</scope>
    <source>
        <strain evidence="2">AVDCRST_MAG48</strain>
    </source>
</reference>
<protein>
    <submittedName>
        <fullName evidence="2">Uncharacterized protein</fullName>
    </submittedName>
</protein>
<feature type="region of interest" description="Disordered" evidence="1">
    <location>
        <begin position="1"/>
        <end position="42"/>
    </location>
</feature>
<evidence type="ECO:0000313" key="2">
    <source>
        <dbReference type="EMBL" id="CAA9293132.1"/>
    </source>
</evidence>
<evidence type="ECO:0000256" key="1">
    <source>
        <dbReference type="SAM" id="MobiDB-lite"/>
    </source>
</evidence>
<organism evidence="2">
    <name type="scientific">uncultured Friedmanniella sp</name>
    <dbReference type="NCBI Taxonomy" id="335381"/>
    <lineage>
        <taxon>Bacteria</taxon>
        <taxon>Bacillati</taxon>
        <taxon>Actinomycetota</taxon>
        <taxon>Actinomycetes</taxon>
        <taxon>Propionibacteriales</taxon>
        <taxon>Nocardioidaceae</taxon>
        <taxon>Friedmanniella</taxon>
        <taxon>environmental samples</taxon>
    </lineage>
</organism>
<feature type="compositionally biased region" description="Low complexity" evidence="1">
    <location>
        <begin position="15"/>
        <end position="31"/>
    </location>
</feature>
<proteinExistence type="predicted"/>